<feature type="region of interest" description="Disordered" evidence="1">
    <location>
        <begin position="1"/>
        <end position="49"/>
    </location>
</feature>
<dbReference type="Pfam" id="PF01547">
    <property type="entry name" value="SBP_bac_1"/>
    <property type="match status" value="1"/>
</dbReference>
<accession>A0A6L3VV07</accession>
<evidence type="ECO:0000313" key="2">
    <source>
        <dbReference type="EMBL" id="KAB2380481.1"/>
    </source>
</evidence>
<dbReference type="RefSeq" id="WP_151541162.1">
    <property type="nucleotide sequence ID" value="NZ_WBMR01000044.1"/>
</dbReference>
<organism evidence="2 3">
    <name type="scientific">Actinomadura montaniterrae</name>
    <dbReference type="NCBI Taxonomy" id="1803903"/>
    <lineage>
        <taxon>Bacteria</taxon>
        <taxon>Bacillati</taxon>
        <taxon>Actinomycetota</taxon>
        <taxon>Actinomycetes</taxon>
        <taxon>Streptosporangiales</taxon>
        <taxon>Thermomonosporaceae</taxon>
        <taxon>Actinomadura</taxon>
    </lineage>
</organism>
<evidence type="ECO:0000256" key="1">
    <source>
        <dbReference type="SAM" id="MobiDB-lite"/>
    </source>
</evidence>
<dbReference type="PANTHER" id="PTHR43649">
    <property type="entry name" value="ARABINOSE-BINDING PROTEIN-RELATED"/>
    <property type="match status" value="1"/>
</dbReference>
<protein>
    <submittedName>
        <fullName evidence="2">Sugar ABC transporter substrate-binding protein</fullName>
    </submittedName>
</protein>
<proteinExistence type="predicted"/>
<comment type="caution">
    <text evidence="2">The sequence shown here is derived from an EMBL/GenBank/DDBJ whole genome shotgun (WGS) entry which is preliminary data.</text>
</comment>
<evidence type="ECO:0000313" key="3">
    <source>
        <dbReference type="Proteomes" id="UP000483004"/>
    </source>
</evidence>
<dbReference type="InterPro" id="IPR006059">
    <property type="entry name" value="SBP"/>
</dbReference>
<reference evidence="2 3" key="1">
    <citation type="submission" date="2019-09" db="EMBL/GenBank/DDBJ databases">
        <title>Actinomadura physcomitrii sp. nov., a novel actinomycete isolated from moss [Physcomitrium sphaericum (Ludw) Fuernr].</title>
        <authorList>
            <person name="Liu C."/>
            <person name="Zhuang X."/>
        </authorList>
    </citation>
    <scope>NUCLEOTIDE SEQUENCE [LARGE SCALE GENOMIC DNA]</scope>
    <source>
        <strain evidence="2 3">CYP1-1B</strain>
    </source>
</reference>
<dbReference type="OrthoDB" id="9780991at2"/>
<dbReference type="EMBL" id="WBMR01000044">
    <property type="protein sequence ID" value="KAB2380481.1"/>
    <property type="molecule type" value="Genomic_DNA"/>
</dbReference>
<sequence>MSLLRSRHELRGDITRPSDAPHSYAEGRADAPPHLTGVRTQRDPLRRTARRRTVPAGLAAGLLLAAAAACGGGTSSGGGNGSPKTLTYWASNQGADIAADQRVLKPELAKFEKQTGIEVKLEVVPWTDLLNRILAATTSGQGPDVLNIGNTWSASLQATGGLLPFDAKTMAEVGGAQRFVPAALASAGAKGKDPAAVPLYSTAYGLYYNKKMFADAKLDPPKTWQEMVDDGHRLTKGGVHGIAIEGASIPENVHAAFNIGQMYGADFFTPDGKPQFATPQAVAAIKSYLDLLGTEKIAAPGNAEYSANQSINDFATHKAAMLMWQTTTSGFTNLGMKPGEWGVVPIPAPSPAPPGGRPITSMVGGINLAVFKNTGNRDGALKFVKFMTGDDEQKILNKAYGSLPPVTAAQSDPAFDTPDTRVFKDILASHAAPLPQVPAESQFETAVGTAMKELFADAAAGRPVTDDKIKSKLEAAQQQMGN</sequence>
<dbReference type="AlphaFoldDB" id="A0A6L3VV07"/>
<dbReference type="SUPFAM" id="SSF53850">
    <property type="entry name" value="Periplasmic binding protein-like II"/>
    <property type="match status" value="1"/>
</dbReference>
<dbReference type="Proteomes" id="UP000483004">
    <property type="component" value="Unassembled WGS sequence"/>
</dbReference>
<feature type="compositionally biased region" description="Basic and acidic residues" evidence="1">
    <location>
        <begin position="1"/>
        <end position="16"/>
    </location>
</feature>
<keyword evidence="3" id="KW-1185">Reference proteome</keyword>
<dbReference type="Gene3D" id="3.40.190.10">
    <property type="entry name" value="Periplasmic binding protein-like II"/>
    <property type="match status" value="1"/>
</dbReference>
<dbReference type="InterPro" id="IPR050490">
    <property type="entry name" value="Bact_solute-bd_prot1"/>
</dbReference>
<name>A0A6L3VV07_9ACTN</name>
<dbReference type="CDD" id="cd13585">
    <property type="entry name" value="PBP2_TMBP_like"/>
    <property type="match status" value="1"/>
</dbReference>
<gene>
    <name evidence="2" type="ORF">F9B16_17565</name>
</gene>
<dbReference type="PANTHER" id="PTHR43649:SF12">
    <property type="entry name" value="DIACETYLCHITOBIOSE BINDING PROTEIN DASA"/>
    <property type="match status" value="1"/>
</dbReference>